<evidence type="ECO:0000256" key="3">
    <source>
        <dbReference type="ARBA" id="ARBA00022960"/>
    </source>
</evidence>
<accession>A0A1F7SRZ3</accession>
<proteinExistence type="predicted"/>
<evidence type="ECO:0000313" key="7">
    <source>
        <dbReference type="EMBL" id="OGL55964.1"/>
    </source>
</evidence>
<feature type="transmembrane region" description="Helical" evidence="6">
    <location>
        <begin position="60"/>
        <end position="78"/>
    </location>
</feature>
<keyword evidence="4 6" id="KW-1133">Transmembrane helix</keyword>
<evidence type="ECO:0000256" key="2">
    <source>
        <dbReference type="ARBA" id="ARBA00022692"/>
    </source>
</evidence>
<comment type="caution">
    <text evidence="7">The sequence shown here is derived from an EMBL/GenBank/DDBJ whole genome shotgun (WGS) entry which is preliminary data.</text>
</comment>
<evidence type="ECO:0000256" key="5">
    <source>
        <dbReference type="ARBA" id="ARBA00023136"/>
    </source>
</evidence>
<organism evidence="7 8">
    <name type="scientific">Candidatus Shapirobacteria bacterium RIFOXYB1_FULL_38_38</name>
    <dbReference type="NCBI Taxonomy" id="1802151"/>
    <lineage>
        <taxon>Bacteria</taxon>
        <taxon>Candidatus Shapironibacteriota</taxon>
    </lineage>
</organism>
<dbReference type="PANTHER" id="PTHR30474">
    <property type="entry name" value="CELL CYCLE PROTEIN"/>
    <property type="match status" value="1"/>
</dbReference>
<keyword evidence="2 6" id="KW-0812">Transmembrane</keyword>
<dbReference type="GO" id="GO:0005886">
    <property type="term" value="C:plasma membrane"/>
    <property type="evidence" value="ECO:0007669"/>
    <property type="project" value="TreeGrafter"/>
</dbReference>
<dbReference type="PANTHER" id="PTHR30474:SF1">
    <property type="entry name" value="PEPTIDOGLYCAN GLYCOSYLTRANSFERASE MRDB"/>
    <property type="match status" value="1"/>
</dbReference>
<dbReference type="GO" id="GO:0051301">
    <property type="term" value="P:cell division"/>
    <property type="evidence" value="ECO:0007669"/>
    <property type="project" value="InterPro"/>
</dbReference>
<dbReference type="GO" id="GO:0032153">
    <property type="term" value="C:cell division site"/>
    <property type="evidence" value="ECO:0007669"/>
    <property type="project" value="TreeGrafter"/>
</dbReference>
<sequence>MTKNFRLPLIISLTALFFLNMLMVLSQEPSLILKQLFSWIIGLVLFAIGTQIHPKNIKPYRWLLFIFSTILILSPILLNNITRGSRRWINIGGLSIQPSEIVKPWLLLFLVNTNLPILFFIPVSLILIQPDLGSAVSTAVLALPTIIYNKKLLTITIIIGIIAIFMSPIIWKYGLHDYQRQRITTFINPQSDPLNKGYNVIQSQIAIGSGGFWGRGFKKGTQGQLLFLPEKHTDFIFAAMTEEMGFVSVFILILSYFLLINTLIKKAFSSTDKAQMLFTLGIASQIWIQAFINIGMNIGILPVTGIPLPFVSVGGSSLMAFLFSLGIILSS</sequence>
<comment type="subcellular location">
    <subcellularLocation>
        <location evidence="1">Membrane</location>
        <topology evidence="1">Multi-pass membrane protein</topology>
    </subcellularLocation>
</comment>
<feature type="transmembrane region" description="Helical" evidence="6">
    <location>
        <begin position="152"/>
        <end position="171"/>
    </location>
</feature>
<evidence type="ECO:0000313" key="8">
    <source>
        <dbReference type="Proteomes" id="UP000179812"/>
    </source>
</evidence>
<evidence type="ECO:0000256" key="1">
    <source>
        <dbReference type="ARBA" id="ARBA00004141"/>
    </source>
</evidence>
<evidence type="ECO:0008006" key="9">
    <source>
        <dbReference type="Google" id="ProtNLM"/>
    </source>
</evidence>
<evidence type="ECO:0000256" key="6">
    <source>
        <dbReference type="SAM" id="Phobius"/>
    </source>
</evidence>
<dbReference type="Pfam" id="PF01098">
    <property type="entry name" value="FTSW_RODA_SPOVE"/>
    <property type="match status" value="1"/>
</dbReference>
<dbReference type="EMBL" id="MGDL01000056">
    <property type="protein sequence ID" value="OGL55964.1"/>
    <property type="molecule type" value="Genomic_DNA"/>
</dbReference>
<reference evidence="7 8" key="1">
    <citation type="journal article" date="2016" name="Nat. Commun.">
        <title>Thousands of microbial genomes shed light on interconnected biogeochemical processes in an aquifer system.</title>
        <authorList>
            <person name="Anantharaman K."/>
            <person name="Brown C.T."/>
            <person name="Hug L.A."/>
            <person name="Sharon I."/>
            <person name="Castelle C.J."/>
            <person name="Probst A.J."/>
            <person name="Thomas B.C."/>
            <person name="Singh A."/>
            <person name="Wilkins M.J."/>
            <person name="Karaoz U."/>
            <person name="Brodie E.L."/>
            <person name="Williams K.H."/>
            <person name="Hubbard S.S."/>
            <person name="Banfield J.F."/>
        </authorList>
    </citation>
    <scope>NUCLEOTIDE SEQUENCE [LARGE SCALE GENOMIC DNA]</scope>
</reference>
<feature type="transmembrane region" description="Helical" evidence="6">
    <location>
        <begin position="36"/>
        <end position="53"/>
    </location>
</feature>
<name>A0A1F7SRZ3_9BACT</name>
<dbReference type="AlphaFoldDB" id="A0A1F7SRZ3"/>
<protein>
    <recommendedName>
        <fullName evidence="9">Rod shape-determining protein RodA</fullName>
    </recommendedName>
</protein>
<keyword evidence="3" id="KW-0133">Cell shape</keyword>
<dbReference type="GO" id="GO:0015648">
    <property type="term" value="F:lipid-linked peptidoglycan transporter activity"/>
    <property type="evidence" value="ECO:0007669"/>
    <property type="project" value="TreeGrafter"/>
</dbReference>
<feature type="transmembrane region" description="Helical" evidence="6">
    <location>
        <begin position="306"/>
        <end position="329"/>
    </location>
</feature>
<feature type="transmembrane region" description="Helical" evidence="6">
    <location>
        <begin position="105"/>
        <end position="128"/>
    </location>
</feature>
<keyword evidence="5 6" id="KW-0472">Membrane</keyword>
<dbReference type="Proteomes" id="UP000179812">
    <property type="component" value="Unassembled WGS sequence"/>
</dbReference>
<feature type="transmembrane region" description="Helical" evidence="6">
    <location>
        <begin position="276"/>
        <end position="300"/>
    </location>
</feature>
<evidence type="ECO:0000256" key="4">
    <source>
        <dbReference type="ARBA" id="ARBA00022989"/>
    </source>
</evidence>
<dbReference type="InterPro" id="IPR001182">
    <property type="entry name" value="FtsW/RodA"/>
</dbReference>
<feature type="transmembrane region" description="Helical" evidence="6">
    <location>
        <begin position="244"/>
        <end position="264"/>
    </location>
</feature>
<gene>
    <name evidence="7" type="ORF">A2367_00855</name>
</gene>
<dbReference type="GO" id="GO:0008360">
    <property type="term" value="P:regulation of cell shape"/>
    <property type="evidence" value="ECO:0007669"/>
    <property type="project" value="UniProtKB-KW"/>
</dbReference>